<gene>
    <name evidence="1" type="ORF">E2C01_079150</name>
</gene>
<dbReference type="AlphaFoldDB" id="A0A5B7IKQ7"/>
<keyword evidence="2" id="KW-1185">Reference proteome</keyword>
<proteinExistence type="predicted"/>
<organism evidence="1 2">
    <name type="scientific">Portunus trituberculatus</name>
    <name type="common">Swimming crab</name>
    <name type="synonym">Neptunus trituberculatus</name>
    <dbReference type="NCBI Taxonomy" id="210409"/>
    <lineage>
        <taxon>Eukaryota</taxon>
        <taxon>Metazoa</taxon>
        <taxon>Ecdysozoa</taxon>
        <taxon>Arthropoda</taxon>
        <taxon>Crustacea</taxon>
        <taxon>Multicrustacea</taxon>
        <taxon>Malacostraca</taxon>
        <taxon>Eumalacostraca</taxon>
        <taxon>Eucarida</taxon>
        <taxon>Decapoda</taxon>
        <taxon>Pleocyemata</taxon>
        <taxon>Brachyura</taxon>
        <taxon>Eubrachyura</taxon>
        <taxon>Portunoidea</taxon>
        <taxon>Portunidae</taxon>
        <taxon>Portuninae</taxon>
        <taxon>Portunus</taxon>
    </lineage>
</organism>
<evidence type="ECO:0000313" key="1">
    <source>
        <dbReference type="EMBL" id="MPC84412.1"/>
    </source>
</evidence>
<comment type="caution">
    <text evidence="1">The sequence shown here is derived from an EMBL/GenBank/DDBJ whole genome shotgun (WGS) entry which is preliminary data.</text>
</comment>
<accession>A0A5B7IKQ7</accession>
<reference evidence="1 2" key="1">
    <citation type="submission" date="2019-05" db="EMBL/GenBank/DDBJ databases">
        <title>Another draft genome of Portunus trituberculatus and its Hox gene families provides insights of decapod evolution.</title>
        <authorList>
            <person name="Jeong J.-H."/>
            <person name="Song I."/>
            <person name="Kim S."/>
            <person name="Choi T."/>
            <person name="Kim D."/>
            <person name="Ryu S."/>
            <person name="Kim W."/>
        </authorList>
    </citation>
    <scope>NUCLEOTIDE SEQUENCE [LARGE SCALE GENOMIC DNA]</scope>
    <source>
        <tissue evidence="1">Muscle</tissue>
    </source>
</reference>
<protein>
    <submittedName>
        <fullName evidence="1">Uncharacterized protein</fullName>
    </submittedName>
</protein>
<name>A0A5B7IKQ7_PORTR</name>
<dbReference type="EMBL" id="VSRR010065406">
    <property type="protein sequence ID" value="MPC84412.1"/>
    <property type="molecule type" value="Genomic_DNA"/>
</dbReference>
<dbReference type="Proteomes" id="UP000324222">
    <property type="component" value="Unassembled WGS sequence"/>
</dbReference>
<evidence type="ECO:0000313" key="2">
    <source>
        <dbReference type="Proteomes" id="UP000324222"/>
    </source>
</evidence>
<sequence>MTRVTHTHTHTHTHTVPAVLRPFITGRATAHSVGINGPSHAQHNTTQYIETPAHRTLSASRGPSTLNSQHSALPHHVRHTPVTTTLPGRAGEEWDMVIMVIFSTDPYVLRCKIRHETARDKEMTHAHVLLKQKWRRTCTNAKFNITKTEPRTTCPGVTYLVKHPGARVWSRLTCAGPRRISSPPTRGFKSAFTLHLWGFITYRKWRAPSSQLRRGLPALTLQSL</sequence>